<evidence type="ECO:0000313" key="3">
    <source>
        <dbReference type="Proteomes" id="UP000291088"/>
    </source>
</evidence>
<comment type="caution">
    <text evidence="2">The sequence shown here is derived from an EMBL/GenBank/DDBJ whole genome shotgun (WGS) entry which is preliminary data.</text>
</comment>
<dbReference type="InterPro" id="IPR036388">
    <property type="entry name" value="WH-like_DNA-bd_sf"/>
</dbReference>
<dbReference type="AlphaFoldDB" id="A0A4Q2SXH9"/>
<evidence type="ECO:0000259" key="1">
    <source>
        <dbReference type="Pfam" id="PF01726"/>
    </source>
</evidence>
<gene>
    <name evidence="2" type="ORF">EUU22_18980</name>
</gene>
<organism evidence="2 3">
    <name type="scientific">Ciceribacter ferrooxidans</name>
    <dbReference type="NCBI Taxonomy" id="2509717"/>
    <lineage>
        <taxon>Bacteria</taxon>
        <taxon>Pseudomonadati</taxon>
        <taxon>Pseudomonadota</taxon>
        <taxon>Alphaproteobacteria</taxon>
        <taxon>Hyphomicrobiales</taxon>
        <taxon>Rhizobiaceae</taxon>
        <taxon>Ciceribacter</taxon>
    </lineage>
</organism>
<dbReference type="EMBL" id="SDVB01000253">
    <property type="protein sequence ID" value="RYC10151.1"/>
    <property type="molecule type" value="Genomic_DNA"/>
</dbReference>
<dbReference type="SUPFAM" id="SSF46785">
    <property type="entry name" value="Winged helix' DNA-binding domain"/>
    <property type="match status" value="1"/>
</dbReference>
<dbReference type="Pfam" id="PF01726">
    <property type="entry name" value="LexA_DNA_bind"/>
    <property type="match status" value="1"/>
</dbReference>
<feature type="domain" description="LexA repressor DNA-binding" evidence="1">
    <location>
        <begin position="71"/>
        <end position="125"/>
    </location>
</feature>
<dbReference type="InterPro" id="IPR006199">
    <property type="entry name" value="LexA_DNA-bd_dom"/>
</dbReference>
<protein>
    <recommendedName>
        <fullName evidence="1">LexA repressor DNA-binding domain-containing protein</fullName>
    </recommendedName>
</protein>
<dbReference type="Proteomes" id="UP000291088">
    <property type="component" value="Unassembled WGS sequence"/>
</dbReference>
<dbReference type="GO" id="GO:0006508">
    <property type="term" value="P:proteolysis"/>
    <property type="evidence" value="ECO:0007669"/>
    <property type="project" value="InterPro"/>
</dbReference>
<dbReference type="RefSeq" id="WP_129333544.1">
    <property type="nucleotide sequence ID" value="NZ_SDVB01000253.1"/>
</dbReference>
<dbReference type="InterPro" id="IPR036390">
    <property type="entry name" value="WH_DNA-bd_sf"/>
</dbReference>
<accession>A0A4Q2SXH9</accession>
<evidence type="ECO:0000313" key="2">
    <source>
        <dbReference type="EMBL" id="RYC10151.1"/>
    </source>
</evidence>
<reference evidence="2 3" key="1">
    <citation type="submission" date="2019-01" db="EMBL/GenBank/DDBJ databases">
        <authorList>
            <person name="Deng T."/>
        </authorList>
    </citation>
    <scope>NUCLEOTIDE SEQUENCE [LARGE SCALE GENOMIC DNA]</scope>
    <source>
        <strain evidence="2 3">F8825</strain>
    </source>
</reference>
<name>A0A4Q2SXH9_9HYPH</name>
<keyword evidence="3" id="KW-1185">Reference proteome</keyword>
<sequence>MNSVTVRLQSRALVEAARQHAERLGCSPQKLCHAIVAIALRSDLVDSILDGDAPDDICGRGVNPCAWPMGTSQKRVLDLIASGANEEGNFCGSYDEIGAATGMTSKGEVATVLRKLRRRGEIEQVRKGTNGKPSIWRIRSAGE</sequence>
<proteinExistence type="predicted"/>
<dbReference type="Gene3D" id="1.10.10.10">
    <property type="entry name" value="Winged helix-like DNA-binding domain superfamily/Winged helix DNA-binding domain"/>
    <property type="match status" value="1"/>
</dbReference>
<dbReference type="GO" id="GO:0004252">
    <property type="term" value="F:serine-type endopeptidase activity"/>
    <property type="evidence" value="ECO:0007669"/>
    <property type="project" value="InterPro"/>
</dbReference>